<keyword evidence="5" id="KW-0175">Coiled coil</keyword>
<dbReference type="Pfam" id="PF05823">
    <property type="entry name" value="Gp-FAR-1"/>
    <property type="match status" value="1"/>
</dbReference>
<evidence type="ECO:0000256" key="6">
    <source>
        <dbReference type="ARBA" id="ARBA00023121"/>
    </source>
</evidence>
<organism evidence="8 9">
    <name type="scientific">Haemonchus contortus</name>
    <name type="common">Barber pole worm</name>
    <dbReference type="NCBI Taxonomy" id="6289"/>
    <lineage>
        <taxon>Eukaryota</taxon>
        <taxon>Metazoa</taxon>
        <taxon>Ecdysozoa</taxon>
        <taxon>Nematoda</taxon>
        <taxon>Chromadorea</taxon>
        <taxon>Rhabditida</taxon>
        <taxon>Rhabditina</taxon>
        <taxon>Rhabditomorpha</taxon>
        <taxon>Strongyloidea</taxon>
        <taxon>Trichostrongylidae</taxon>
        <taxon>Haemonchus</taxon>
    </lineage>
</organism>
<evidence type="ECO:0000256" key="7">
    <source>
        <dbReference type="SAM" id="SignalP"/>
    </source>
</evidence>
<reference evidence="9" key="1">
    <citation type="submission" date="2020-12" db="UniProtKB">
        <authorList>
            <consortium name="WormBaseParasite"/>
        </authorList>
    </citation>
    <scope>IDENTIFICATION</scope>
    <source>
        <strain evidence="9">MHco3</strain>
    </source>
</reference>
<dbReference type="GO" id="GO:0008289">
    <property type="term" value="F:lipid binding"/>
    <property type="evidence" value="ECO:0007669"/>
    <property type="project" value="UniProtKB-KW"/>
</dbReference>
<dbReference type="OMA" id="YWITFFE"/>
<evidence type="ECO:0000313" key="8">
    <source>
        <dbReference type="Proteomes" id="UP000025227"/>
    </source>
</evidence>
<evidence type="ECO:0000256" key="2">
    <source>
        <dbReference type="ARBA" id="ARBA00006648"/>
    </source>
</evidence>
<keyword evidence="8" id="KW-1185">Reference proteome</keyword>
<sequence length="223" mass="25721">MLRLLWISSLLVIAASRSLLERVSDGGTVFHRLFVSEHKLTEDELKGYLKAMDEHPEYVPKEVQQIFKKLTPRTISDLLTFINEVREGYVDLSTDSRHVIELMEMRMPQLGENLNAALSMLLSTIGKMRPATKAAFHKYWITFFESLAAPMTLRSTFLAAFYADLYKTYQTAYVATQKEIYELSPETHRLLKSDFAKAFAEKAEEFATKDLKRKYSPDDQDAF</sequence>
<feature type="signal peptide" evidence="7">
    <location>
        <begin position="1"/>
        <end position="16"/>
    </location>
</feature>
<name>A0A7I5EBD1_HAECO</name>
<protein>
    <submittedName>
        <fullName evidence="9">Fatty-acid and retinol-binding protein 1</fullName>
    </submittedName>
</protein>
<accession>A0A7I5EBD1</accession>
<dbReference type="Proteomes" id="UP000025227">
    <property type="component" value="Unplaced"/>
</dbReference>
<proteinExistence type="inferred from homology"/>
<dbReference type="WBParaSite" id="HCON_00120470-00001">
    <property type="protein sequence ID" value="HCON_00120470-00001"/>
    <property type="gene ID" value="HCON_00120470"/>
</dbReference>
<evidence type="ECO:0000256" key="4">
    <source>
        <dbReference type="ARBA" id="ARBA00022729"/>
    </source>
</evidence>
<evidence type="ECO:0000313" key="9">
    <source>
        <dbReference type="WBParaSite" id="HCON_00120470-00001"/>
    </source>
</evidence>
<dbReference type="InterPro" id="IPR008632">
    <property type="entry name" value="Gp-FAR-1"/>
</dbReference>
<dbReference type="GO" id="GO:0005576">
    <property type="term" value="C:extracellular region"/>
    <property type="evidence" value="ECO:0007669"/>
    <property type="project" value="UniProtKB-SubCell"/>
</dbReference>
<dbReference type="Gene3D" id="1.20.120.1100">
    <property type="match status" value="1"/>
</dbReference>
<keyword evidence="4 7" id="KW-0732">Signal</keyword>
<dbReference type="OrthoDB" id="5832171at2759"/>
<keyword evidence="3" id="KW-0964">Secreted</keyword>
<dbReference type="AlphaFoldDB" id="A0A7I5EBD1"/>
<evidence type="ECO:0000256" key="1">
    <source>
        <dbReference type="ARBA" id="ARBA00004613"/>
    </source>
</evidence>
<keyword evidence="6" id="KW-0446">Lipid-binding</keyword>
<feature type="chain" id="PRO_5029576445" evidence="7">
    <location>
        <begin position="17"/>
        <end position="223"/>
    </location>
</feature>
<comment type="similarity">
    <text evidence="2">Belongs to the fatty-acid and retinol-binding protein (FARBP) family.</text>
</comment>
<comment type="subcellular location">
    <subcellularLocation>
        <location evidence="1">Secreted</location>
    </subcellularLocation>
</comment>
<evidence type="ECO:0000256" key="5">
    <source>
        <dbReference type="ARBA" id="ARBA00023054"/>
    </source>
</evidence>
<evidence type="ECO:0000256" key="3">
    <source>
        <dbReference type="ARBA" id="ARBA00022525"/>
    </source>
</evidence>